<dbReference type="Gene3D" id="3.90.640.10">
    <property type="entry name" value="Actin, Chain A, domain 4"/>
    <property type="match status" value="1"/>
</dbReference>
<dbReference type="PROSITE" id="PS01036">
    <property type="entry name" value="HSP70_3"/>
    <property type="match status" value="1"/>
</dbReference>
<dbReference type="FunFam" id="3.90.640.10:FF:000002">
    <property type="entry name" value="Heat shock 70 kDa"/>
    <property type="match status" value="1"/>
</dbReference>
<dbReference type="STRING" id="1754190.A0A1Y2AKT3"/>
<comment type="caution">
    <text evidence="5">The sequence shown here is derived from an EMBL/GenBank/DDBJ whole genome shotgun (WGS) entry which is preliminary data.</text>
</comment>
<dbReference type="GO" id="GO:0005524">
    <property type="term" value="F:ATP binding"/>
    <property type="evidence" value="ECO:0007669"/>
    <property type="project" value="UniProtKB-KW"/>
</dbReference>
<dbReference type="InterPro" id="IPR029048">
    <property type="entry name" value="HSP70_C_sf"/>
</dbReference>
<dbReference type="SUPFAM" id="SSF53067">
    <property type="entry name" value="Actin-like ATPase domain"/>
    <property type="match status" value="2"/>
</dbReference>
<dbReference type="AlphaFoldDB" id="A0A1Y2AKT3"/>
<dbReference type="InterPro" id="IPR018181">
    <property type="entry name" value="Heat_shock_70_CS"/>
</dbReference>
<dbReference type="PROSITE" id="PS00329">
    <property type="entry name" value="HSP70_2"/>
    <property type="match status" value="1"/>
</dbReference>
<feature type="coiled-coil region" evidence="4">
    <location>
        <begin position="527"/>
        <end position="585"/>
    </location>
</feature>
<dbReference type="CDD" id="cd24028">
    <property type="entry name" value="ASKHA_NBD_HSP70_HSPA1-like"/>
    <property type="match status" value="1"/>
</dbReference>
<comment type="similarity">
    <text evidence="3">Belongs to the heat shock protein 70 family.</text>
</comment>
<dbReference type="Proteomes" id="UP000193920">
    <property type="component" value="Unassembled WGS sequence"/>
</dbReference>
<dbReference type="Gene3D" id="2.60.34.10">
    <property type="entry name" value="Substrate Binding Domain Of DNAk, Chain A, domain 1"/>
    <property type="match status" value="1"/>
</dbReference>
<name>A0A1Y2AKT3_9FUNG</name>
<dbReference type="GO" id="GO:0140662">
    <property type="term" value="F:ATP-dependent protein folding chaperone"/>
    <property type="evidence" value="ECO:0007669"/>
    <property type="project" value="InterPro"/>
</dbReference>
<keyword evidence="1 3" id="KW-0547">Nucleotide-binding</keyword>
<dbReference type="Gene3D" id="1.20.1270.10">
    <property type="match status" value="1"/>
</dbReference>
<evidence type="ECO:0000313" key="5">
    <source>
        <dbReference type="EMBL" id="ORY23151.1"/>
    </source>
</evidence>
<keyword evidence="5" id="KW-0346">Stress response</keyword>
<proteinExistence type="inferred from homology"/>
<dbReference type="PANTHER" id="PTHR19375">
    <property type="entry name" value="HEAT SHOCK PROTEIN 70KDA"/>
    <property type="match status" value="1"/>
</dbReference>
<dbReference type="FunFam" id="3.30.420.40:FF:000004">
    <property type="entry name" value="Molecular chaperone DnaK"/>
    <property type="match status" value="1"/>
</dbReference>
<dbReference type="PRINTS" id="PR00301">
    <property type="entry name" value="HEATSHOCK70"/>
</dbReference>
<dbReference type="SUPFAM" id="SSF100920">
    <property type="entry name" value="Heat shock protein 70kD (HSP70), peptide-binding domain"/>
    <property type="match status" value="1"/>
</dbReference>
<sequence length="625" mass="71406">MTKNYTIGIDLGTTYSCVGICEGIDDSGKYQVEIIAHNSGYRTTPSCVSFSKDEILIGDEALDYSNIKPENTVFDVKRIIGRNFNDEMLQSDIKRWPFKVIEKYNGKPYIRVNYKNEIKDYSPEEISSMILKEMKRTAEDYIGNEINNAVITVPAYFNNAQRKATKKAGEMAGLNVLRIVNEPTAAAIAYGFDKLKSKDNTNILVIDIGGGTLDVSLLTIKDKNFEVKATSGDTHLGGEDFDNRLVDHFVNEFKNKYEKDLTTNSRAMRRLKLKCDHMKRKLSKSEKAKLSIEYLYENISFVSDITRSKFEELNKDLFKKIIKPIENVINDSGISKSDIEEIVLVGGSSRIPRIQSLISEYFDGKKLYKNINPDEAVAHGATILSGFLSGMKSDKIKDIKIQEIIPFSLGIGNLGKIMGVFINRYTHIPTEITKYCTTVEDNQTSICFKIYEGERSIVKGNNFLGEFILTEIPPEPRGIPRIKITFKIDENGILNVSAIDSSTGKYSTIKIDYNEKRLPQEKKEWIISDAEKNKEEDEIEVKRIKSRYDLEWYASDLQNSLNDQNKKSKIELNDYNKLMEKLKSTIEWINTHQNESQIEYEKIKLELKNMADPIMSKIINYTKKL</sequence>
<evidence type="ECO:0000256" key="4">
    <source>
        <dbReference type="SAM" id="Coils"/>
    </source>
</evidence>
<dbReference type="PROSITE" id="PS00297">
    <property type="entry name" value="HSP70_1"/>
    <property type="match status" value="1"/>
</dbReference>
<keyword evidence="6" id="KW-1185">Reference proteome</keyword>
<dbReference type="FunFam" id="3.30.30.30:FF:000001">
    <property type="entry name" value="heat shock 70 kDa protein-like"/>
    <property type="match status" value="1"/>
</dbReference>
<protein>
    <submittedName>
        <fullName evidence="5">Heat shock protein 70</fullName>
    </submittedName>
</protein>
<keyword evidence="2 3" id="KW-0067">ATP-binding</keyword>
<evidence type="ECO:0000313" key="6">
    <source>
        <dbReference type="Proteomes" id="UP000193920"/>
    </source>
</evidence>
<evidence type="ECO:0000256" key="3">
    <source>
        <dbReference type="RuleBase" id="RU003322"/>
    </source>
</evidence>
<dbReference type="Gene3D" id="3.30.420.40">
    <property type="match status" value="2"/>
</dbReference>
<dbReference type="SUPFAM" id="SSF100934">
    <property type="entry name" value="Heat shock protein 70kD (HSP70), C-terminal subdomain"/>
    <property type="match status" value="1"/>
</dbReference>
<dbReference type="InterPro" id="IPR043129">
    <property type="entry name" value="ATPase_NBD"/>
</dbReference>
<dbReference type="InterPro" id="IPR013126">
    <property type="entry name" value="Hsp_70_fam"/>
</dbReference>
<dbReference type="OrthoDB" id="2401965at2759"/>
<accession>A0A1Y2AKT3</accession>
<keyword evidence="4" id="KW-0175">Coiled coil</keyword>
<evidence type="ECO:0000256" key="2">
    <source>
        <dbReference type="ARBA" id="ARBA00022840"/>
    </source>
</evidence>
<dbReference type="Pfam" id="PF00012">
    <property type="entry name" value="HSP70"/>
    <property type="match status" value="1"/>
</dbReference>
<reference evidence="5 6" key="1">
    <citation type="submission" date="2016-08" db="EMBL/GenBank/DDBJ databases">
        <title>A Parts List for Fungal Cellulosomes Revealed by Comparative Genomics.</title>
        <authorList>
            <consortium name="DOE Joint Genome Institute"/>
            <person name="Haitjema C.H."/>
            <person name="Gilmore S.P."/>
            <person name="Henske J.K."/>
            <person name="Solomon K.V."/>
            <person name="De Groot R."/>
            <person name="Kuo A."/>
            <person name="Mondo S.J."/>
            <person name="Salamov A.A."/>
            <person name="Labutti K."/>
            <person name="Zhao Z."/>
            <person name="Chiniquy J."/>
            <person name="Barry K."/>
            <person name="Brewer H.M."/>
            <person name="Purvine S.O."/>
            <person name="Wright A.T."/>
            <person name="Boxma B."/>
            <person name="Van Alen T."/>
            <person name="Hackstein J.H."/>
            <person name="Baker S.E."/>
            <person name="Grigoriev I.V."/>
            <person name="O'Malley M.A."/>
        </authorList>
    </citation>
    <scope>NUCLEOTIDE SEQUENCE [LARGE SCALE GENOMIC DNA]</scope>
    <source>
        <strain evidence="5 6">G1</strain>
    </source>
</reference>
<gene>
    <name evidence="5" type="ORF">LY90DRAFT_430010</name>
</gene>
<organism evidence="5 6">
    <name type="scientific">Neocallimastix californiae</name>
    <dbReference type="NCBI Taxonomy" id="1754190"/>
    <lineage>
        <taxon>Eukaryota</taxon>
        <taxon>Fungi</taxon>
        <taxon>Fungi incertae sedis</taxon>
        <taxon>Chytridiomycota</taxon>
        <taxon>Chytridiomycota incertae sedis</taxon>
        <taxon>Neocallimastigomycetes</taxon>
        <taxon>Neocallimastigales</taxon>
        <taxon>Neocallimastigaceae</taxon>
        <taxon>Neocallimastix</taxon>
    </lineage>
</organism>
<evidence type="ECO:0000256" key="1">
    <source>
        <dbReference type="ARBA" id="ARBA00022741"/>
    </source>
</evidence>
<dbReference type="Gene3D" id="3.30.30.30">
    <property type="match status" value="1"/>
</dbReference>
<dbReference type="EMBL" id="MCOG01000237">
    <property type="protein sequence ID" value="ORY23151.1"/>
    <property type="molecule type" value="Genomic_DNA"/>
</dbReference>
<dbReference type="InterPro" id="IPR029047">
    <property type="entry name" value="HSP70_peptide-bd_sf"/>
</dbReference>